<organism evidence="1 2">
    <name type="scientific">Actinopolymorpha pittospori</name>
    <dbReference type="NCBI Taxonomy" id="648752"/>
    <lineage>
        <taxon>Bacteria</taxon>
        <taxon>Bacillati</taxon>
        <taxon>Actinomycetota</taxon>
        <taxon>Actinomycetes</taxon>
        <taxon>Propionibacteriales</taxon>
        <taxon>Actinopolymorphaceae</taxon>
        <taxon>Actinopolymorpha</taxon>
    </lineage>
</organism>
<accession>A0A927MZR9</accession>
<reference evidence="1" key="1">
    <citation type="submission" date="2020-10" db="EMBL/GenBank/DDBJ databases">
        <title>Sequencing the genomes of 1000 actinobacteria strains.</title>
        <authorList>
            <person name="Klenk H.-P."/>
        </authorList>
    </citation>
    <scope>NUCLEOTIDE SEQUENCE</scope>
    <source>
        <strain evidence="1">DSM 45354</strain>
    </source>
</reference>
<dbReference type="Proteomes" id="UP000638648">
    <property type="component" value="Unassembled WGS sequence"/>
</dbReference>
<dbReference type="AlphaFoldDB" id="A0A927MZR9"/>
<gene>
    <name evidence="1" type="ORF">HEB94_006813</name>
</gene>
<protein>
    <submittedName>
        <fullName evidence="1">Uncharacterized protein</fullName>
    </submittedName>
</protein>
<evidence type="ECO:0000313" key="1">
    <source>
        <dbReference type="EMBL" id="MBE1609965.1"/>
    </source>
</evidence>
<dbReference type="RefSeq" id="WP_192753428.1">
    <property type="nucleotide sequence ID" value="NZ_BAABJL010000075.1"/>
</dbReference>
<sequence>MTPPIERLVRLMVLLPCNVKHPLWVSVRADGADLGEVFNIRWFVGQAATMWPPAGPRNLAAAVLIAFDAPSDKTLCLISEAILRETTGQQDGWGPQAGAAWVAQATAAAVEVFAHDRQLDKVLNEVQEHWTLST</sequence>
<name>A0A927MZR9_9ACTN</name>
<dbReference type="EMBL" id="JADBEM010000001">
    <property type="protein sequence ID" value="MBE1609965.1"/>
    <property type="molecule type" value="Genomic_DNA"/>
</dbReference>
<evidence type="ECO:0000313" key="2">
    <source>
        <dbReference type="Proteomes" id="UP000638648"/>
    </source>
</evidence>
<proteinExistence type="predicted"/>
<comment type="caution">
    <text evidence="1">The sequence shown here is derived from an EMBL/GenBank/DDBJ whole genome shotgun (WGS) entry which is preliminary data.</text>
</comment>
<keyword evidence="2" id="KW-1185">Reference proteome</keyword>